<dbReference type="GO" id="GO:0004190">
    <property type="term" value="F:aspartic-type endopeptidase activity"/>
    <property type="evidence" value="ECO:0007669"/>
    <property type="project" value="UniProtKB-KW"/>
</dbReference>
<dbReference type="PROSITE" id="PS50158">
    <property type="entry name" value="ZF_CCHC"/>
    <property type="match status" value="1"/>
</dbReference>
<keyword evidence="1" id="KW-0645">Protease</keyword>
<sequence>MSKVSISPSYSSTPGIPGVYGDVSGVSGGVPAMAAQNYQDRRTDRSRGDKKNVRCFRCKKMGHVKKDCKVKLQDRQKQNQQVVRMSHQDEDVNIFSQFMNSQQEVNTKRQGRRFHIDIMADSGEELKALVDTGSTISSVSQVTARRLGLEPGYFEICIQQRQPI</sequence>
<dbReference type="PROSITE" id="PS00141">
    <property type="entry name" value="ASP_PROTEASE"/>
    <property type="match status" value="1"/>
</dbReference>
<dbReference type="GO" id="GO:0006508">
    <property type="term" value="P:proteolysis"/>
    <property type="evidence" value="ECO:0007669"/>
    <property type="project" value="InterPro"/>
</dbReference>
<dbReference type="EMBL" id="JAANQT010006918">
    <property type="protein sequence ID" value="KAG1290007.1"/>
    <property type="molecule type" value="Genomic_DNA"/>
</dbReference>
<dbReference type="InterPro" id="IPR001969">
    <property type="entry name" value="Aspartic_peptidase_AS"/>
</dbReference>
<keyword evidence="2" id="KW-0863">Zinc-finger</keyword>
<dbReference type="GO" id="GO:0003676">
    <property type="term" value="F:nucleic acid binding"/>
    <property type="evidence" value="ECO:0007669"/>
    <property type="project" value="InterPro"/>
</dbReference>
<evidence type="ECO:0000313" key="5">
    <source>
        <dbReference type="Proteomes" id="UP000716291"/>
    </source>
</evidence>
<reference evidence="4" key="1">
    <citation type="journal article" date="2020" name="Microb. Genom.">
        <title>Genetic diversity of clinical and environmental Mucorales isolates obtained from an investigation of mucormycosis cases among solid organ transplant recipients.</title>
        <authorList>
            <person name="Nguyen M.H."/>
            <person name="Kaul D."/>
            <person name="Muto C."/>
            <person name="Cheng S.J."/>
            <person name="Richter R.A."/>
            <person name="Bruno V.M."/>
            <person name="Liu G."/>
            <person name="Beyhan S."/>
            <person name="Sundermann A.J."/>
            <person name="Mounaud S."/>
            <person name="Pasculle A.W."/>
            <person name="Nierman W.C."/>
            <person name="Driscoll E."/>
            <person name="Cumbie R."/>
            <person name="Clancy C.J."/>
            <person name="Dupont C.L."/>
        </authorList>
    </citation>
    <scope>NUCLEOTIDE SEQUENCE</scope>
    <source>
        <strain evidence="4">GL11</strain>
    </source>
</reference>
<dbReference type="Gene3D" id="4.10.60.10">
    <property type="entry name" value="Zinc finger, CCHC-type"/>
    <property type="match status" value="1"/>
</dbReference>
<dbReference type="GO" id="GO:0008270">
    <property type="term" value="F:zinc ion binding"/>
    <property type="evidence" value="ECO:0007669"/>
    <property type="project" value="UniProtKB-KW"/>
</dbReference>
<dbReference type="PANTHER" id="PTHR46888:SF1">
    <property type="entry name" value="RIBONUCLEASE H"/>
    <property type="match status" value="1"/>
</dbReference>
<organism evidence="4 5">
    <name type="scientific">Rhizopus oryzae</name>
    <name type="common">Mucormycosis agent</name>
    <name type="synonym">Rhizopus arrhizus var. delemar</name>
    <dbReference type="NCBI Taxonomy" id="64495"/>
    <lineage>
        <taxon>Eukaryota</taxon>
        <taxon>Fungi</taxon>
        <taxon>Fungi incertae sedis</taxon>
        <taxon>Mucoromycota</taxon>
        <taxon>Mucoromycotina</taxon>
        <taxon>Mucoromycetes</taxon>
        <taxon>Mucorales</taxon>
        <taxon>Mucorineae</taxon>
        <taxon>Rhizopodaceae</taxon>
        <taxon>Rhizopus</taxon>
    </lineage>
</organism>
<dbReference type="Gene3D" id="2.40.70.10">
    <property type="entry name" value="Acid Proteases"/>
    <property type="match status" value="1"/>
</dbReference>
<evidence type="ECO:0000256" key="2">
    <source>
        <dbReference type="PROSITE-ProRule" id="PRU00047"/>
    </source>
</evidence>
<dbReference type="AlphaFoldDB" id="A0A9P6WUQ0"/>
<evidence type="ECO:0000259" key="3">
    <source>
        <dbReference type="PROSITE" id="PS50158"/>
    </source>
</evidence>
<dbReference type="InterPro" id="IPR001878">
    <property type="entry name" value="Znf_CCHC"/>
</dbReference>
<evidence type="ECO:0000313" key="4">
    <source>
        <dbReference type="EMBL" id="KAG1290007.1"/>
    </source>
</evidence>
<dbReference type="InterPro" id="IPR036875">
    <property type="entry name" value="Znf_CCHC_sf"/>
</dbReference>
<name>A0A9P6WUQ0_RHIOR</name>
<dbReference type="SUPFAM" id="SSF57756">
    <property type="entry name" value="Retrovirus zinc finger-like domains"/>
    <property type="match status" value="1"/>
</dbReference>
<feature type="domain" description="CCHC-type" evidence="3">
    <location>
        <begin position="54"/>
        <end position="69"/>
    </location>
</feature>
<dbReference type="InterPro" id="IPR021109">
    <property type="entry name" value="Peptidase_aspartic_dom_sf"/>
</dbReference>
<keyword evidence="1" id="KW-0064">Aspartyl protease</keyword>
<protein>
    <recommendedName>
        <fullName evidence="3">CCHC-type domain-containing protein</fullName>
    </recommendedName>
</protein>
<keyword evidence="2" id="KW-0479">Metal-binding</keyword>
<keyword evidence="1" id="KW-0378">Hydrolase</keyword>
<dbReference type="Proteomes" id="UP000716291">
    <property type="component" value="Unassembled WGS sequence"/>
</dbReference>
<dbReference type="SUPFAM" id="SSF50630">
    <property type="entry name" value="Acid proteases"/>
    <property type="match status" value="1"/>
</dbReference>
<dbReference type="Pfam" id="PF00098">
    <property type="entry name" value="zf-CCHC"/>
    <property type="match status" value="1"/>
</dbReference>
<keyword evidence="2" id="KW-0862">Zinc</keyword>
<evidence type="ECO:0000256" key="1">
    <source>
        <dbReference type="ARBA" id="ARBA00022750"/>
    </source>
</evidence>
<dbReference type="PANTHER" id="PTHR46888">
    <property type="entry name" value="ZINC KNUCKLE DOMAINCONTAINING PROTEIN-RELATED"/>
    <property type="match status" value="1"/>
</dbReference>
<keyword evidence="5" id="KW-1185">Reference proteome</keyword>
<proteinExistence type="predicted"/>
<gene>
    <name evidence="4" type="ORF">G6F64_013979</name>
</gene>
<dbReference type="SMART" id="SM00343">
    <property type="entry name" value="ZnF_C2HC"/>
    <property type="match status" value="1"/>
</dbReference>
<comment type="caution">
    <text evidence="4">The sequence shown here is derived from an EMBL/GenBank/DDBJ whole genome shotgun (WGS) entry which is preliminary data.</text>
</comment>
<accession>A0A9P6WUQ0</accession>